<protein>
    <submittedName>
        <fullName evidence="2">Aminodeoxychorismate synthase, component I</fullName>
    </submittedName>
</protein>
<comment type="caution">
    <text evidence="2">The sequence shown here is derived from an EMBL/GenBank/DDBJ whole genome shotgun (WGS) entry which is preliminary data.</text>
</comment>
<dbReference type="InterPro" id="IPR015890">
    <property type="entry name" value="Chorismate_C"/>
</dbReference>
<dbReference type="SUPFAM" id="SSF56752">
    <property type="entry name" value="D-aminoacid aminotransferase-like PLP-dependent enzymes"/>
    <property type="match status" value="1"/>
</dbReference>
<dbReference type="PANTHER" id="PTHR11236">
    <property type="entry name" value="AMINOBENZOATE/ANTHRANILATE SYNTHASE"/>
    <property type="match status" value="1"/>
</dbReference>
<evidence type="ECO:0000259" key="1">
    <source>
        <dbReference type="Pfam" id="PF00425"/>
    </source>
</evidence>
<dbReference type="InterPro" id="IPR043132">
    <property type="entry name" value="BCAT-like_C"/>
</dbReference>
<dbReference type="PRINTS" id="PR00095">
    <property type="entry name" value="ANTSNTHASEI"/>
</dbReference>
<dbReference type="GO" id="GO:0000162">
    <property type="term" value="P:L-tryptophan biosynthetic process"/>
    <property type="evidence" value="ECO:0007669"/>
    <property type="project" value="TreeGrafter"/>
</dbReference>
<accession>A0A920C8P8</accession>
<evidence type="ECO:0000313" key="2">
    <source>
        <dbReference type="EMBL" id="GIO27837.1"/>
    </source>
</evidence>
<dbReference type="EMBL" id="BORP01000005">
    <property type="protein sequence ID" value="GIO27837.1"/>
    <property type="molecule type" value="Genomic_DNA"/>
</dbReference>
<dbReference type="Pfam" id="PF01063">
    <property type="entry name" value="Aminotran_4"/>
    <property type="match status" value="1"/>
</dbReference>
<proteinExistence type="predicted"/>
<dbReference type="InterPro" id="IPR036038">
    <property type="entry name" value="Aminotransferase-like"/>
</dbReference>
<dbReference type="Gene3D" id="3.30.470.10">
    <property type="match status" value="1"/>
</dbReference>
<dbReference type="Gene3D" id="3.60.120.10">
    <property type="entry name" value="Anthranilate synthase"/>
    <property type="match status" value="1"/>
</dbReference>
<gene>
    <name evidence="2" type="ORF">J43TS3_24480</name>
</gene>
<dbReference type="InterPro" id="IPR001544">
    <property type="entry name" value="Aminotrans_IV"/>
</dbReference>
<name>A0A920C8P8_9BACI</name>
<dbReference type="NCBIfam" id="TIGR00553">
    <property type="entry name" value="pabB"/>
    <property type="match status" value="1"/>
</dbReference>
<dbReference type="GO" id="GO:0046820">
    <property type="term" value="F:4-amino-4-deoxychorismate synthase activity"/>
    <property type="evidence" value="ECO:0007669"/>
    <property type="project" value="TreeGrafter"/>
</dbReference>
<reference evidence="2" key="1">
    <citation type="submission" date="2021-03" db="EMBL/GenBank/DDBJ databases">
        <title>Antimicrobial resistance genes in bacteria isolated from Japanese honey, and their potential for conferring macrolide and lincosamide resistance in the American foulbrood pathogen Paenibacillus larvae.</title>
        <authorList>
            <person name="Okamoto M."/>
            <person name="Kumagai M."/>
            <person name="Kanamori H."/>
            <person name="Takamatsu D."/>
        </authorList>
    </citation>
    <scope>NUCLEOTIDE SEQUENCE</scope>
    <source>
        <strain evidence="2">J43TS3</strain>
    </source>
</reference>
<dbReference type="PANTHER" id="PTHR11236:SF50">
    <property type="entry name" value="AMINODEOXYCHORISMATE SYNTHASE COMPONENT 1"/>
    <property type="match status" value="1"/>
</dbReference>
<dbReference type="AlphaFoldDB" id="A0A920C8P8"/>
<dbReference type="InterPro" id="IPR005801">
    <property type="entry name" value="ADC_synthase"/>
</dbReference>
<dbReference type="InterPro" id="IPR019999">
    <property type="entry name" value="Anth_synth_I-like"/>
</dbReference>
<evidence type="ECO:0000313" key="3">
    <source>
        <dbReference type="Proteomes" id="UP000676917"/>
    </source>
</evidence>
<organism evidence="2 3">
    <name type="scientific">Ornithinibacillus bavariensis</name>
    <dbReference type="NCBI Taxonomy" id="545502"/>
    <lineage>
        <taxon>Bacteria</taxon>
        <taxon>Bacillati</taxon>
        <taxon>Bacillota</taxon>
        <taxon>Bacilli</taxon>
        <taxon>Bacillales</taxon>
        <taxon>Bacillaceae</taxon>
        <taxon>Ornithinibacillus</taxon>
    </lineage>
</organism>
<dbReference type="SUPFAM" id="SSF56322">
    <property type="entry name" value="ADC synthase"/>
    <property type="match status" value="1"/>
</dbReference>
<dbReference type="GO" id="GO:0009396">
    <property type="term" value="P:folic acid-containing compound biosynthetic process"/>
    <property type="evidence" value="ECO:0007669"/>
    <property type="project" value="InterPro"/>
</dbReference>
<dbReference type="InterPro" id="IPR005802">
    <property type="entry name" value="ADC_synth_comp_1"/>
</dbReference>
<dbReference type="Proteomes" id="UP000676917">
    <property type="component" value="Unassembled WGS sequence"/>
</dbReference>
<dbReference type="RefSeq" id="WP_212921315.1">
    <property type="nucleotide sequence ID" value="NZ_BORP01000005.1"/>
</dbReference>
<dbReference type="Gene3D" id="3.20.10.10">
    <property type="entry name" value="D-amino Acid Aminotransferase, subunit A, domain 2"/>
    <property type="match status" value="1"/>
</dbReference>
<dbReference type="Pfam" id="PF00425">
    <property type="entry name" value="Chorismate_bind"/>
    <property type="match status" value="1"/>
</dbReference>
<sequence length="569" mass="65057">MTNPFLHFDFYRKPITFKNPIKIIAATKIEQVLPSLLEVQQAIMNGYYAAGFISYEAGPAFNPHMDVHHNHKMPLLWFGIYNNVSNEELSPKGSFYTSNWESDTDINQYQKSIQSIKDYIRVGDSYQVNYTIRMNAQFHGDPIAYYQQLIHSQSTNYGAYLDIGHYKIISASPELFFHLKKGKVITRPMKGTISRGDNPKDDKANADWLFHSEKNRAENVMIVDLLRNDLGRIAKPGTVKVPKLFSIEAYPTVYQMTSTVEAEIDSKKGILEVLQALFPCGSITGAPKISTMKIIKELENTPREVYCGAIGYITPENEAIFNVPIRTVVLDSDGKATYGVGGGITWDSNKEDEYEEVLTKTKVLSKGQQSFQLIETIGLIAGEYIVLENHLNRLSKSANYFSFSFHLNKLRKKLDEIALLYSKGKWKVRVLLGRDGLTSLEVTEENMIEGKPIVTLASRPINKLDIFHYHKTTKRDIYEELFEPDLFDVLLWNENQEITEFTKGNVVVEMNGTLYTPPVECGLLAGTYRKMLLQKEEIHERTISIKELDQCQRIWFINSVKEWLPVQLK</sequence>
<feature type="domain" description="Chorismate-utilising enzyme C-terminal" evidence="1">
    <location>
        <begin position="107"/>
        <end position="360"/>
    </location>
</feature>
<dbReference type="InterPro" id="IPR043131">
    <property type="entry name" value="BCAT-like_N"/>
</dbReference>
<keyword evidence="3" id="KW-1185">Reference proteome</keyword>